<organism evidence="2 3">
    <name type="scientific">Rhodocollybia butyracea</name>
    <dbReference type="NCBI Taxonomy" id="206335"/>
    <lineage>
        <taxon>Eukaryota</taxon>
        <taxon>Fungi</taxon>
        <taxon>Dikarya</taxon>
        <taxon>Basidiomycota</taxon>
        <taxon>Agaricomycotina</taxon>
        <taxon>Agaricomycetes</taxon>
        <taxon>Agaricomycetidae</taxon>
        <taxon>Agaricales</taxon>
        <taxon>Marasmiineae</taxon>
        <taxon>Omphalotaceae</taxon>
        <taxon>Rhodocollybia</taxon>
    </lineage>
</organism>
<evidence type="ECO:0000313" key="3">
    <source>
        <dbReference type="Proteomes" id="UP000772434"/>
    </source>
</evidence>
<gene>
    <name evidence="2" type="ORF">BDP27DRAFT_1427801</name>
</gene>
<dbReference type="Gene3D" id="1.25.40.10">
    <property type="entry name" value="Tetratricopeptide repeat domain"/>
    <property type="match status" value="3"/>
</dbReference>
<sequence>MDVTSEIQKAAEDEITRARAAPLLCPVGHPNRASSLNNLGVDLWNRFQQTGHLEDLDESIQLDREALLLHPVGHLNRASSLINLGMALRNRFEQTGHFKDLEESIQLDREALLLCPVGHPNRASLLNDLGLGLWDHFHQTGQIKDFDESIQFNRDALLLRPVGHPDRASSLINLGAVLQNRFKQIRHLKDLEESIQLAREALLLHPVGHPERALSLNNLGVGLWSHFQQTGRLEDLDEFLQLNRGALLLHPAGHPDRASSVHNLGLGLWSRFTQTSHLKDLDESIQLNREALLLHPVGHPNHASLLNSLSLGLWNCFQKTGHLRDLDESIQLNEEALQIHPVGHPDRACSLRALAFGLQNRFQQTGHLGDLDESICLYQEALGLHPAGHPDRAYLLQNLGSGLRNRFQQTGRLRDLDESIQLSQEALQLCPLGHPDYASSLHNLGLGLRNRFQQTGHLKDLDESIRLNEAAVLLHPVGHSKRASVLQDLGLGLWIRFQQTSHQEYLKECLSASKQGAEDIHSLVSDCLVAVKNWVRFTWPHHDLAQSNLDAYITGLSLISRSLSMIPVISLQYQHLSSTINLPEFVSDGASQAIKLGQRALAVEIIEQGRGLLWSELRGLRTPMDRLQALDPSLADELMQINHRLELLSTADSIDPGTNFLLQTDSHHQQMEVNRHPLGLNLFEERRLLVSSQGDIIEKIRKIPGFESFLGRKSFAELSSAAKHGPVVVVNCSRYRSDILLIIPEKNLPVLIPMAEGFYEEAKTLEQRLTEARADIKISPKRYNHVLQATLKDLWDLVVSPVVATLQELQIPEMSQIFWCPTSILSTLPLHAAGPIAPGTKKFLPDLYISSYTPTLTALITSFTTPSPKLSAQLPRLLVAGQYDNSLRNTKEEIDEVVQYKKHIPVTPLEEASTTKDAVAKALVDHDWLHIASHGTLVPTEPFSSYFSLSGGSRFTLLDIIRLNLPNASFAFLSACHTAEQPPGSVHDEVIHLAAAMQFCGFRSVVGTMWEMADVDGPEMVKDFYASVFSNLEEDPSRCNEIGVQARALAAAIKKMRGRKGVTLERWVNFVHIGA</sequence>
<evidence type="ECO:0000259" key="1">
    <source>
        <dbReference type="Pfam" id="PF12770"/>
    </source>
</evidence>
<protein>
    <submittedName>
        <fullName evidence="2">CHAT domain-containing protein</fullName>
    </submittedName>
</protein>
<accession>A0A9P5U0F2</accession>
<name>A0A9P5U0F2_9AGAR</name>
<feature type="domain" description="CHAT" evidence="1">
    <location>
        <begin position="788"/>
        <end position="1074"/>
    </location>
</feature>
<dbReference type="SUPFAM" id="SSF81901">
    <property type="entry name" value="HCP-like"/>
    <property type="match status" value="1"/>
</dbReference>
<dbReference type="Pfam" id="PF12770">
    <property type="entry name" value="CHAT"/>
    <property type="match status" value="1"/>
</dbReference>
<dbReference type="AlphaFoldDB" id="A0A9P5U0F2"/>
<comment type="caution">
    <text evidence="2">The sequence shown here is derived from an EMBL/GenBank/DDBJ whole genome shotgun (WGS) entry which is preliminary data.</text>
</comment>
<reference evidence="2" key="1">
    <citation type="submission" date="2020-11" db="EMBL/GenBank/DDBJ databases">
        <authorList>
            <consortium name="DOE Joint Genome Institute"/>
            <person name="Ahrendt S."/>
            <person name="Riley R."/>
            <person name="Andreopoulos W."/>
            <person name="Labutti K."/>
            <person name="Pangilinan J."/>
            <person name="Ruiz-Duenas F.J."/>
            <person name="Barrasa J.M."/>
            <person name="Sanchez-Garcia M."/>
            <person name="Camarero S."/>
            <person name="Miyauchi S."/>
            <person name="Serrano A."/>
            <person name="Linde D."/>
            <person name="Babiker R."/>
            <person name="Drula E."/>
            <person name="Ayuso-Fernandez I."/>
            <person name="Pacheco R."/>
            <person name="Padilla G."/>
            <person name="Ferreira P."/>
            <person name="Barriuso J."/>
            <person name="Kellner H."/>
            <person name="Castanera R."/>
            <person name="Alfaro M."/>
            <person name="Ramirez L."/>
            <person name="Pisabarro A.G."/>
            <person name="Kuo A."/>
            <person name="Tritt A."/>
            <person name="Lipzen A."/>
            <person name="He G."/>
            <person name="Yan M."/>
            <person name="Ng V."/>
            <person name="Cullen D."/>
            <person name="Martin F."/>
            <person name="Rosso M.-N."/>
            <person name="Henrissat B."/>
            <person name="Hibbett D."/>
            <person name="Martinez A.T."/>
            <person name="Grigoriev I.V."/>
        </authorList>
    </citation>
    <scope>NUCLEOTIDE SEQUENCE</scope>
    <source>
        <strain evidence="2">AH 40177</strain>
    </source>
</reference>
<dbReference type="InterPro" id="IPR024983">
    <property type="entry name" value="CHAT_dom"/>
</dbReference>
<dbReference type="SUPFAM" id="SSF48452">
    <property type="entry name" value="TPR-like"/>
    <property type="match status" value="1"/>
</dbReference>
<dbReference type="PANTHER" id="PTHR19959">
    <property type="entry name" value="KINESIN LIGHT CHAIN"/>
    <property type="match status" value="1"/>
</dbReference>
<evidence type="ECO:0000313" key="2">
    <source>
        <dbReference type="EMBL" id="KAF9062535.1"/>
    </source>
</evidence>
<dbReference type="Pfam" id="PF13374">
    <property type="entry name" value="TPR_10"/>
    <property type="match status" value="3"/>
</dbReference>
<dbReference type="PANTHER" id="PTHR19959:SF119">
    <property type="entry name" value="FUNGAL LIPASE-LIKE DOMAIN-CONTAINING PROTEIN"/>
    <property type="match status" value="1"/>
</dbReference>
<dbReference type="EMBL" id="JADNRY010000169">
    <property type="protein sequence ID" value="KAF9062535.1"/>
    <property type="molecule type" value="Genomic_DNA"/>
</dbReference>
<dbReference type="InterPro" id="IPR011990">
    <property type="entry name" value="TPR-like_helical_dom_sf"/>
</dbReference>
<dbReference type="OrthoDB" id="3261813at2759"/>
<proteinExistence type="predicted"/>
<dbReference type="Proteomes" id="UP000772434">
    <property type="component" value="Unassembled WGS sequence"/>
</dbReference>
<keyword evidence="3" id="KW-1185">Reference proteome</keyword>